<dbReference type="InterPro" id="IPR037914">
    <property type="entry name" value="SpoVT-AbrB_sf"/>
</dbReference>
<name>A0ABN2FWX0_9ACTN</name>
<comment type="caution">
    <text evidence="2">The sequence shown here is derived from an EMBL/GenBank/DDBJ whole genome shotgun (WGS) entry which is preliminary data.</text>
</comment>
<organism evidence="2 3">
    <name type="scientific">Fodinicola feengrottensis</name>
    <dbReference type="NCBI Taxonomy" id="435914"/>
    <lineage>
        <taxon>Bacteria</taxon>
        <taxon>Bacillati</taxon>
        <taxon>Actinomycetota</taxon>
        <taxon>Actinomycetes</taxon>
        <taxon>Mycobacteriales</taxon>
        <taxon>Fodinicola</taxon>
    </lineage>
</organism>
<dbReference type="SUPFAM" id="SSF89447">
    <property type="entry name" value="AbrB/MazE/MraZ-like"/>
    <property type="match status" value="1"/>
</dbReference>
<dbReference type="NCBIfam" id="TIGR01439">
    <property type="entry name" value="lp_hng_hel_AbrB"/>
    <property type="match status" value="1"/>
</dbReference>
<sequence>MTALTQLAPAPASLNPGSQDSWIRAILHPMDTHVAFVAIQPKNGTVTIPAHVRRKFGLDKPGAQVEIVVREREIALIPHLAVPAGDAWFWTEGHQAAEREVDEDLAAGRSTEFASDEEFLGYLDSLESDNPAEK</sequence>
<accession>A0ABN2FWX0</accession>
<evidence type="ECO:0000259" key="1">
    <source>
        <dbReference type="SMART" id="SM00966"/>
    </source>
</evidence>
<evidence type="ECO:0000313" key="3">
    <source>
        <dbReference type="Proteomes" id="UP001500618"/>
    </source>
</evidence>
<gene>
    <name evidence="2" type="ORF">GCM10009765_08400</name>
</gene>
<dbReference type="Proteomes" id="UP001500618">
    <property type="component" value="Unassembled WGS sequence"/>
</dbReference>
<dbReference type="Gene3D" id="2.10.260.10">
    <property type="match status" value="1"/>
</dbReference>
<dbReference type="SMART" id="SM00966">
    <property type="entry name" value="SpoVT_AbrB"/>
    <property type="match status" value="1"/>
</dbReference>
<dbReference type="InterPro" id="IPR007159">
    <property type="entry name" value="SpoVT-AbrB_dom"/>
</dbReference>
<feature type="domain" description="SpoVT-AbrB" evidence="1">
    <location>
        <begin position="38"/>
        <end position="84"/>
    </location>
</feature>
<keyword evidence="3" id="KW-1185">Reference proteome</keyword>
<protein>
    <recommendedName>
        <fullName evidence="1">SpoVT-AbrB domain-containing protein</fullName>
    </recommendedName>
</protein>
<evidence type="ECO:0000313" key="2">
    <source>
        <dbReference type="EMBL" id="GAA1661248.1"/>
    </source>
</evidence>
<reference evidence="2 3" key="1">
    <citation type="journal article" date="2019" name="Int. J. Syst. Evol. Microbiol.">
        <title>The Global Catalogue of Microorganisms (GCM) 10K type strain sequencing project: providing services to taxonomists for standard genome sequencing and annotation.</title>
        <authorList>
            <consortium name="The Broad Institute Genomics Platform"/>
            <consortium name="The Broad Institute Genome Sequencing Center for Infectious Disease"/>
            <person name="Wu L."/>
            <person name="Ma J."/>
        </authorList>
    </citation>
    <scope>NUCLEOTIDE SEQUENCE [LARGE SCALE GENOMIC DNA]</scope>
    <source>
        <strain evidence="2 3">JCM 14718</strain>
    </source>
</reference>
<dbReference type="EMBL" id="BAAANY010000002">
    <property type="protein sequence ID" value="GAA1661248.1"/>
    <property type="molecule type" value="Genomic_DNA"/>
</dbReference>
<proteinExistence type="predicted"/>
<dbReference type="Pfam" id="PF04014">
    <property type="entry name" value="MazE_antitoxin"/>
    <property type="match status" value="1"/>
</dbReference>